<dbReference type="GO" id="GO:0008483">
    <property type="term" value="F:transaminase activity"/>
    <property type="evidence" value="ECO:0007669"/>
    <property type="project" value="UniProtKB-KW"/>
</dbReference>
<evidence type="ECO:0000313" key="2">
    <source>
        <dbReference type="Proteomes" id="UP000027604"/>
    </source>
</evidence>
<gene>
    <name evidence="1" type="ORF">GJA_5507</name>
</gene>
<dbReference type="AlphaFoldDB" id="W0VBC3"/>
<organism evidence="1 2">
    <name type="scientific">Janthinobacterium agaricidamnosum NBRC 102515 = DSM 9628</name>
    <dbReference type="NCBI Taxonomy" id="1349767"/>
    <lineage>
        <taxon>Bacteria</taxon>
        <taxon>Pseudomonadati</taxon>
        <taxon>Pseudomonadota</taxon>
        <taxon>Betaproteobacteria</taxon>
        <taxon>Burkholderiales</taxon>
        <taxon>Oxalobacteraceae</taxon>
        <taxon>Janthinobacterium</taxon>
    </lineage>
</organism>
<dbReference type="RefSeq" id="WP_277914414.1">
    <property type="nucleotide sequence ID" value="NZ_HG322949.1"/>
</dbReference>
<reference evidence="1 2" key="1">
    <citation type="journal article" date="2015" name="Genome Announc.">
        <title>Genome Sequence of Mushroom Soft-Rot Pathogen Janthinobacterium agaricidamnosum.</title>
        <authorList>
            <person name="Graupner K."/>
            <person name="Lackner G."/>
            <person name="Hertweck C."/>
        </authorList>
    </citation>
    <scope>NUCLEOTIDE SEQUENCE [LARGE SCALE GENOMIC DNA]</scope>
    <source>
        <strain evidence="2">NBRC 102515 / DSM 9628</strain>
    </source>
</reference>
<proteinExistence type="predicted"/>
<sequence>MAYTPLDMQARGLTSIARISVSPLNTEHDIELLIAALRELRD</sequence>
<protein>
    <submittedName>
        <fullName evidence="1">Putative aminotransferase domain protein</fullName>
    </submittedName>
</protein>
<accession>W0VBC3</accession>
<evidence type="ECO:0000313" key="1">
    <source>
        <dbReference type="EMBL" id="CDG86104.1"/>
    </source>
</evidence>
<keyword evidence="1" id="KW-0808">Transferase</keyword>
<keyword evidence="1" id="KW-0032">Aminotransferase</keyword>
<dbReference type="PATRIC" id="fig|1349767.4.peg.2293"/>
<dbReference type="InterPro" id="IPR015424">
    <property type="entry name" value="PyrdxlP-dep_Trfase"/>
</dbReference>
<dbReference type="Proteomes" id="UP000027604">
    <property type="component" value="Chromosome I"/>
</dbReference>
<keyword evidence="2" id="KW-1185">Reference proteome</keyword>
<dbReference type="SUPFAM" id="SSF53383">
    <property type="entry name" value="PLP-dependent transferases"/>
    <property type="match status" value="1"/>
</dbReference>
<dbReference type="HOGENOM" id="CLU_3252722_0_0_4"/>
<dbReference type="EMBL" id="HG322949">
    <property type="protein sequence ID" value="CDG86104.1"/>
    <property type="molecule type" value="Genomic_DNA"/>
</dbReference>
<dbReference type="Gene3D" id="3.90.1150.10">
    <property type="entry name" value="Aspartate Aminotransferase, domain 1"/>
    <property type="match status" value="1"/>
</dbReference>
<dbReference type="KEGG" id="jag:GJA_5507"/>
<dbReference type="InterPro" id="IPR015422">
    <property type="entry name" value="PyrdxlP-dep_Trfase_small"/>
</dbReference>
<name>W0VBC3_9BURK</name>